<sequence>YFLRTITSYSSLATFILDRIIAITFDLWLYLINAITLREEKDLKLGPGYTLTYRKAIIAIVKYNSTIFITPRLVLNYSPLKNHKLTKEAFLE</sequence>
<feature type="non-terminal residue" evidence="2">
    <location>
        <position position="92"/>
    </location>
</feature>
<dbReference type="EMBL" id="CAJVRL010000120">
    <property type="protein sequence ID" value="CAG8961938.1"/>
    <property type="molecule type" value="Genomic_DNA"/>
</dbReference>
<protein>
    <submittedName>
        <fullName evidence="2">Uncharacterized protein</fullName>
    </submittedName>
</protein>
<evidence type="ECO:0000313" key="3">
    <source>
        <dbReference type="Proteomes" id="UP000696280"/>
    </source>
</evidence>
<keyword evidence="1" id="KW-0812">Transmembrane</keyword>
<name>A0A9N9LCB2_9HELO</name>
<organism evidence="2 3">
    <name type="scientific">Hymenoscyphus fraxineus</name>
    <dbReference type="NCBI Taxonomy" id="746836"/>
    <lineage>
        <taxon>Eukaryota</taxon>
        <taxon>Fungi</taxon>
        <taxon>Dikarya</taxon>
        <taxon>Ascomycota</taxon>
        <taxon>Pezizomycotina</taxon>
        <taxon>Leotiomycetes</taxon>
        <taxon>Helotiales</taxon>
        <taxon>Helotiaceae</taxon>
        <taxon>Hymenoscyphus</taxon>
    </lineage>
</organism>
<evidence type="ECO:0000313" key="2">
    <source>
        <dbReference type="EMBL" id="CAG8961938.1"/>
    </source>
</evidence>
<keyword evidence="1" id="KW-1133">Transmembrane helix</keyword>
<feature type="non-terminal residue" evidence="2">
    <location>
        <position position="1"/>
    </location>
</feature>
<dbReference type="Proteomes" id="UP000696280">
    <property type="component" value="Unassembled WGS sequence"/>
</dbReference>
<accession>A0A9N9LCB2</accession>
<reference evidence="2" key="1">
    <citation type="submission" date="2021-07" db="EMBL/GenBank/DDBJ databases">
        <authorList>
            <person name="Durling M."/>
        </authorList>
    </citation>
    <scope>NUCLEOTIDE SEQUENCE</scope>
</reference>
<evidence type="ECO:0000256" key="1">
    <source>
        <dbReference type="SAM" id="Phobius"/>
    </source>
</evidence>
<keyword evidence="1" id="KW-0472">Membrane</keyword>
<dbReference type="AlphaFoldDB" id="A0A9N9LCB2"/>
<feature type="transmembrane region" description="Helical" evidence="1">
    <location>
        <begin position="12"/>
        <end position="31"/>
    </location>
</feature>
<keyword evidence="3" id="KW-1185">Reference proteome</keyword>
<dbReference type="OrthoDB" id="1470350at2759"/>
<proteinExistence type="predicted"/>
<gene>
    <name evidence="2" type="ORF">HYFRA_00014096</name>
</gene>
<comment type="caution">
    <text evidence="2">The sequence shown here is derived from an EMBL/GenBank/DDBJ whole genome shotgun (WGS) entry which is preliminary data.</text>
</comment>